<dbReference type="eggNOG" id="ENOG502S38K">
    <property type="taxonomic scope" value="Eukaryota"/>
</dbReference>
<sequence length="251" mass="28491">MMDSQDSNRPECRTALVARELSRYNVDIAAISETRLPAEGQLTKHGAGYTFLWKGKPAEEHRIQGVGFAINNSLVHQLTELPVGINDCLITLRVPLTNFCYAVFISVYAPTLDAEDSEKEMFYASLNRVLAAVPNKDKKTNVQCFKNKESRLKLRSCFERKLMDLSIGHGCISAQWEALKTAIISACAETVGYTSKKHQDWFDDNDSQIQELIDRKCAAFVDWQNNPQSLAKKELYHQLRAKTQHKICMMK</sequence>
<keyword evidence="2" id="KW-1185">Reference proteome</keyword>
<dbReference type="AlphaFoldDB" id="H3AVI3"/>
<reference evidence="2" key="1">
    <citation type="submission" date="2011-08" db="EMBL/GenBank/DDBJ databases">
        <title>The draft genome of Latimeria chalumnae.</title>
        <authorList>
            <person name="Di Palma F."/>
            <person name="Alfoldi J."/>
            <person name="Johnson J."/>
            <person name="Berlin A."/>
            <person name="Gnerre S."/>
            <person name="Jaffe D."/>
            <person name="MacCallum I."/>
            <person name="Young S."/>
            <person name="Walker B.J."/>
            <person name="Lander E."/>
            <person name="Lindblad-Toh K."/>
        </authorList>
    </citation>
    <scope>NUCLEOTIDE SEQUENCE [LARGE SCALE GENOMIC DNA]</scope>
    <source>
        <strain evidence="2">Wild caught</strain>
    </source>
</reference>
<protein>
    <submittedName>
        <fullName evidence="1">Uncharacterized protein</fullName>
    </submittedName>
</protein>
<evidence type="ECO:0000313" key="2">
    <source>
        <dbReference type="Proteomes" id="UP000008672"/>
    </source>
</evidence>
<evidence type="ECO:0000313" key="1">
    <source>
        <dbReference type="Ensembl" id="ENSLACP00000013654.1"/>
    </source>
</evidence>
<name>H3AVI3_LATCH</name>
<dbReference type="SUPFAM" id="SSF56219">
    <property type="entry name" value="DNase I-like"/>
    <property type="match status" value="1"/>
</dbReference>
<dbReference type="GeneTree" id="ENSGT00940000154988"/>
<reference evidence="1" key="3">
    <citation type="submission" date="2025-09" db="UniProtKB">
        <authorList>
            <consortium name="Ensembl"/>
        </authorList>
    </citation>
    <scope>IDENTIFICATION</scope>
</reference>
<dbReference type="Gene3D" id="3.60.10.10">
    <property type="entry name" value="Endonuclease/exonuclease/phosphatase"/>
    <property type="match status" value="1"/>
</dbReference>
<dbReference type="InterPro" id="IPR036691">
    <property type="entry name" value="Endo/exonu/phosph_ase_sf"/>
</dbReference>
<dbReference type="Proteomes" id="UP000008672">
    <property type="component" value="Unassembled WGS sequence"/>
</dbReference>
<accession>H3AVI3</accession>
<proteinExistence type="predicted"/>
<reference evidence="1" key="2">
    <citation type="submission" date="2025-08" db="UniProtKB">
        <authorList>
            <consortium name="Ensembl"/>
        </authorList>
    </citation>
    <scope>IDENTIFICATION</scope>
</reference>
<dbReference type="EMBL" id="AFYH01164992">
    <property type="status" value="NOT_ANNOTATED_CDS"/>
    <property type="molecule type" value="Genomic_DNA"/>
</dbReference>
<organism evidence="1 2">
    <name type="scientific">Latimeria chalumnae</name>
    <name type="common">Coelacanth</name>
    <dbReference type="NCBI Taxonomy" id="7897"/>
    <lineage>
        <taxon>Eukaryota</taxon>
        <taxon>Metazoa</taxon>
        <taxon>Chordata</taxon>
        <taxon>Craniata</taxon>
        <taxon>Vertebrata</taxon>
        <taxon>Euteleostomi</taxon>
        <taxon>Coelacanthiformes</taxon>
        <taxon>Coelacanthidae</taxon>
        <taxon>Latimeria</taxon>
    </lineage>
</organism>
<dbReference type="Ensembl" id="ENSLACT00000013751.1">
    <property type="protein sequence ID" value="ENSLACP00000013654.1"/>
    <property type="gene ID" value="ENSLACG00000012017.1"/>
</dbReference>
<dbReference type="HOGENOM" id="CLU_1122285_0_0_1"/>
<dbReference type="InParanoid" id="H3AVI3"/>